<feature type="compositionally biased region" description="Basic and acidic residues" evidence="1">
    <location>
        <begin position="263"/>
        <end position="274"/>
    </location>
</feature>
<evidence type="ECO:0000256" key="1">
    <source>
        <dbReference type="SAM" id="MobiDB-lite"/>
    </source>
</evidence>
<feature type="non-terminal residue" evidence="2">
    <location>
        <position position="274"/>
    </location>
</feature>
<comment type="caution">
    <text evidence="2">The sequence shown here is derived from an EMBL/GenBank/DDBJ whole genome shotgun (WGS) entry which is preliminary data.</text>
</comment>
<sequence>MDCRPTIYHPGGIFEELLPLPPEALPDPWAEGQSWKNVFGTEALVSHTSFLLWSSGPVDWESRLPCVLGPRKLRLSLFTRKQQKLLNKAREMEGVPDLSALLKGKLQVLSAKKSTSVVPSETNGPGDAGTSQENVLSLVDEDVDVELSAPSPKNKMGKTAKAKKHAAEKQQSTSLEENVSLGEAPKGSKKKKKKEEKKRSREDSTGDKNRASAKDREDTAEDHAEIGSIEKKTRKKSAEKEKQPSVGEVQPEFVTESGSPSSEPRRDSVASEGT</sequence>
<proteinExistence type="predicted"/>
<name>A0ABQ7Y2W6_BRANA</name>
<organism evidence="2 3">
    <name type="scientific">Brassica napus</name>
    <name type="common">Rape</name>
    <dbReference type="NCBI Taxonomy" id="3708"/>
    <lineage>
        <taxon>Eukaryota</taxon>
        <taxon>Viridiplantae</taxon>
        <taxon>Streptophyta</taxon>
        <taxon>Embryophyta</taxon>
        <taxon>Tracheophyta</taxon>
        <taxon>Spermatophyta</taxon>
        <taxon>Magnoliopsida</taxon>
        <taxon>eudicotyledons</taxon>
        <taxon>Gunneridae</taxon>
        <taxon>Pentapetalae</taxon>
        <taxon>rosids</taxon>
        <taxon>malvids</taxon>
        <taxon>Brassicales</taxon>
        <taxon>Brassicaceae</taxon>
        <taxon>Brassiceae</taxon>
        <taxon>Brassica</taxon>
    </lineage>
</organism>
<feature type="compositionally biased region" description="Basic and acidic residues" evidence="1">
    <location>
        <begin position="197"/>
        <end position="243"/>
    </location>
</feature>
<evidence type="ECO:0000313" key="3">
    <source>
        <dbReference type="Proteomes" id="UP000824890"/>
    </source>
</evidence>
<accession>A0ABQ7Y2W6</accession>
<protein>
    <submittedName>
        <fullName evidence="2">Uncharacterized protein</fullName>
    </submittedName>
</protein>
<reference evidence="2 3" key="1">
    <citation type="submission" date="2021-05" db="EMBL/GenBank/DDBJ databases">
        <title>Genome Assembly of Synthetic Allotetraploid Brassica napus Reveals Homoeologous Exchanges between Subgenomes.</title>
        <authorList>
            <person name="Davis J.T."/>
        </authorList>
    </citation>
    <scope>NUCLEOTIDE SEQUENCE [LARGE SCALE GENOMIC DNA]</scope>
    <source>
        <strain evidence="3">cv. Da-Ae</strain>
        <tissue evidence="2">Seedling</tissue>
    </source>
</reference>
<gene>
    <name evidence="2" type="ORF">HID58_079734</name>
</gene>
<feature type="compositionally biased region" description="Basic residues" evidence="1">
    <location>
        <begin position="155"/>
        <end position="166"/>
    </location>
</feature>
<feature type="region of interest" description="Disordered" evidence="1">
    <location>
        <begin position="113"/>
        <end position="132"/>
    </location>
</feature>
<dbReference type="EMBL" id="JAGKQM010000018">
    <property type="protein sequence ID" value="KAH0862523.1"/>
    <property type="molecule type" value="Genomic_DNA"/>
</dbReference>
<keyword evidence="3" id="KW-1185">Reference proteome</keyword>
<evidence type="ECO:0000313" key="2">
    <source>
        <dbReference type="EMBL" id="KAH0862523.1"/>
    </source>
</evidence>
<feature type="region of interest" description="Disordered" evidence="1">
    <location>
        <begin position="147"/>
        <end position="274"/>
    </location>
</feature>
<dbReference type="Proteomes" id="UP000824890">
    <property type="component" value="Unassembled WGS sequence"/>
</dbReference>
<feature type="compositionally biased region" description="Basic residues" evidence="1">
    <location>
        <begin position="187"/>
        <end position="196"/>
    </location>
</feature>